<dbReference type="KEGG" id="saes:HBH39_19270"/>
<dbReference type="InterPro" id="IPR027910">
    <property type="entry name" value="YdiL_sf"/>
</dbReference>
<dbReference type="EMBL" id="CP050315">
    <property type="protein sequence ID" value="QIR16618.1"/>
    <property type="molecule type" value="Genomic_DNA"/>
</dbReference>
<evidence type="ECO:0000313" key="2">
    <source>
        <dbReference type="Proteomes" id="UP000502608"/>
    </source>
</evidence>
<evidence type="ECO:0000313" key="1">
    <source>
        <dbReference type="EMBL" id="QIR16618.1"/>
    </source>
</evidence>
<proteinExistence type="predicted"/>
<protein>
    <submittedName>
        <fullName evidence="1">Uncharacterized protein</fullName>
    </submittedName>
</protein>
<sequence>MNKLEFNMNLRSCGLSNSEFAEVIGVESEQVEAWSMGVPIPDYVEGELIELNATIDEVKEIWFYSIMSICATTLLQKEDIAAIPSIILTAYDTNDDYEELTDDKFREDIPHVHMHTACLARLNSEIMSLNEPDYTEMILSELETYAQSADKHERNKLKMLHSQIKEDYENEQFLTLPMISFAAVNKAAYYNWLSDTGNQNTTQNRAKFAMLCGTLMTGSESLTIVPNTEDGKPYISVEVCSETQGMFTIFSIPEEYVMQDALTALRKYLNITIPIKSTIDGSRSWGIEDDLKNHLENRQLEDYADILLKFIYLHSLDGRTNLFGDVADETSSNKVH</sequence>
<geneLocation type="plasmid" evidence="1 2">
    <name>pPN3F2_2</name>
</geneLocation>
<reference evidence="1 2" key="1">
    <citation type="submission" date="2020-03" db="EMBL/GenBank/DDBJ databases">
        <title>Complete genome sequence of Shewanella sp.</title>
        <authorList>
            <person name="Kim Y.-S."/>
            <person name="Kim S.-J."/>
            <person name="Jung H.-K."/>
            <person name="Kim K.-H."/>
        </authorList>
    </citation>
    <scope>NUCLEOTIDE SEQUENCE [LARGE SCALE GENOMIC DNA]</scope>
    <source>
        <strain evidence="1 2">PN3F2</strain>
        <plasmid evidence="1 2">pPN3F2_2</plasmid>
    </source>
</reference>
<organism evidence="1 2">
    <name type="scientific">Shewanella aestuarii</name>
    <dbReference type="NCBI Taxonomy" id="1028752"/>
    <lineage>
        <taxon>Bacteria</taxon>
        <taxon>Pseudomonadati</taxon>
        <taxon>Pseudomonadota</taxon>
        <taxon>Gammaproteobacteria</taxon>
        <taxon>Alteromonadales</taxon>
        <taxon>Shewanellaceae</taxon>
        <taxon>Shewanella</taxon>
    </lineage>
</organism>
<keyword evidence="2" id="KW-1185">Reference proteome</keyword>
<name>A0A6G9QQC1_9GAMM</name>
<dbReference type="Gene3D" id="1.10.3100.10">
    <property type="entry name" value="Putative cytoplasmic protein"/>
    <property type="match status" value="1"/>
</dbReference>
<dbReference type="RefSeq" id="WP_167680446.1">
    <property type="nucleotide sequence ID" value="NZ_CP050315.1"/>
</dbReference>
<accession>A0A6G9QQC1</accession>
<gene>
    <name evidence="1" type="ORF">HBH39_19270</name>
</gene>
<dbReference type="AlphaFoldDB" id="A0A6G9QQC1"/>
<dbReference type="Proteomes" id="UP000502608">
    <property type="component" value="Plasmid pPN3F2_2"/>
</dbReference>
<keyword evidence="1" id="KW-0614">Plasmid</keyword>